<comment type="caution">
    <text evidence="1">The sequence shown here is derived from an EMBL/GenBank/DDBJ whole genome shotgun (WGS) entry which is preliminary data.</text>
</comment>
<accession>A0AAD9Q7C7</accession>
<evidence type="ECO:0000313" key="1">
    <source>
        <dbReference type="EMBL" id="KAK2556092.1"/>
    </source>
</evidence>
<proteinExistence type="predicted"/>
<sequence length="118" mass="13644">MSSILRSRAYQPDQVNVTEVMEPNEAEMFTDHCIVSFEFASLAGVADYIPKKKLKGRNPLPWINGSILTLLKKKESMREKLILSASSFLRAKFKDLRSEVKRMLCEARDSFSREWSRN</sequence>
<name>A0AAD9Q7C7_ACRCE</name>
<reference evidence="1" key="1">
    <citation type="journal article" date="2023" name="G3 (Bethesda)">
        <title>Whole genome assembly and annotation of the endangered Caribbean coral Acropora cervicornis.</title>
        <authorList>
            <person name="Selwyn J.D."/>
            <person name="Vollmer S.V."/>
        </authorList>
    </citation>
    <scope>NUCLEOTIDE SEQUENCE</scope>
    <source>
        <strain evidence="1">K2</strain>
    </source>
</reference>
<organism evidence="1 2">
    <name type="scientific">Acropora cervicornis</name>
    <name type="common">Staghorn coral</name>
    <dbReference type="NCBI Taxonomy" id="6130"/>
    <lineage>
        <taxon>Eukaryota</taxon>
        <taxon>Metazoa</taxon>
        <taxon>Cnidaria</taxon>
        <taxon>Anthozoa</taxon>
        <taxon>Hexacorallia</taxon>
        <taxon>Scleractinia</taxon>
        <taxon>Astrocoeniina</taxon>
        <taxon>Acroporidae</taxon>
        <taxon>Acropora</taxon>
    </lineage>
</organism>
<gene>
    <name evidence="1" type="ORF">P5673_022112</name>
</gene>
<dbReference type="EMBL" id="JARQWQ010000058">
    <property type="protein sequence ID" value="KAK2556092.1"/>
    <property type="molecule type" value="Genomic_DNA"/>
</dbReference>
<evidence type="ECO:0000313" key="2">
    <source>
        <dbReference type="Proteomes" id="UP001249851"/>
    </source>
</evidence>
<dbReference type="Proteomes" id="UP001249851">
    <property type="component" value="Unassembled WGS sequence"/>
</dbReference>
<keyword evidence="2" id="KW-1185">Reference proteome</keyword>
<protein>
    <submittedName>
        <fullName evidence="1">Uncharacterized protein</fullName>
    </submittedName>
</protein>
<reference evidence="1" key="2">
    <citation type="journal article" date="2023" name="Science">
        <title>Genomic signatures of disease resistance in endangered staghorn corals.</title>
        <authorList>
            <person name="Vollmer S.V."/>
            <person name="Selwyn J.D."/>
            <person name="Despard B.A."/>
            <person name="Roesel C.L."/>
        </authorList>
    </citation>
    <scope>NUCLEOTIDE SEQUENCE</scope>
    <source>
        <strain evidence="1">K2</strain>
    </source>
</reference>
<dbReference type="AlphaFoldDB" id="A0AAD9Q7C7"/>